<dbReference type="Proteomes" id="UP000324974">
    <property type="component" value="Chromosome"/>
</dbReference>
<evidence type="ECO:0000313" key="4">
    <source>
        <dbReference type="EMBL" id="QEL20720.1"/>
    </source>
</evidence>
<dbReference type="InterPro" id="IPR041690">
    <property type="entry name" value="Cadherin_5"/>
</dbReference>
<dbReference type="SUPFAM" id="SSF51126">
    <property type="entry name" value="Pectin lyase-like"/>
    <property type="match status" value="2"/>
</dbReference>
<protein>
    <submittedName>
        <fullName evidence="4">AIDA autotransporter-like protein</fullName>
    </submittedName>
</protein>
<evidence type="ECO:0000259" key="3">
    <source>
        <dbReference type="Pfam" id="PF17892"/>
    </source>
</evidence>
<dbReference type="Pfam" id="PF17892">
    <property type="entry name" value="Cadherin_5"/>
    <property type="match status" value="1"/>
</dbReference>
<dbReference type="RefSeq" id="WP_149114981.1">
    <property type="nucleotide sequence ID" value="NZ_CP042425.1"/>
</dbReference>
<feature type="compositionally biased region" description="Low complexity" evidence="2">
    <location>
        <begin position="319"/>
        <end position="337"/>
    </location>
</feature>
<dbReference type="InterPro" id="IPR013425">
    <property type="entry name" value="Autotrns_rpt"/>
</dbReference>
<feature type="domain" description="Cadherin-like" evidence="3">
    <location>
        <begin position="2211"/>
        <end position="2295"/>
    </location>
</feature>
<dbReference type="InterPro" id="IPR028994">
    <property type="entry name" value="Integrin_alpha_N"/>
</dbReference>
<reference evidence="5" key="1">
    <citation type="submission" date="2019-08" db="EMBL/GenBank/DDBJ databases">
        <title>Limnoglobus roseus gen. nov., sp. nov., a novel freshwater planctomycete with a giant genome from the family Gemmataceae.</title>
        <authorList>
            <person name="Kulichevskaya I.S."/>
            <person name="Naumoff D.G."/>
            <person name="Miroshnikov K."/>
            <person name="Ivanova A."/>
            <person name="Philippov D.A."/>
            <person name="Hakobyan A."/>
            <person name="Rijpstra I.C."/>
            <person name="Sinninghe Damste J.S."/>
            <person name="Liesack W."/>
            <person name="Dedysh S.N."/>
        </authorList>
    </citation>
    <scope>NUCLEOTIDE SEQUENCE [LARGE SCALE GENOMIC DNA]</scope>
    <source>
        <strain evidence="5">PX52</strain>
    </source>
</reference>
<dbReference type="InterPro" id="IPR011050">
    <property type="entry name" value="Pectin_lyase_fold/virulence"/>
</dbReference>
<dbReference type="Gene3D" id="2.60.40.10">
    <property type="entry name" value="Immunoglobulins"/>
    <property type="match status" value="1"/>
</dbReference>
<sequence>MPSARLLFRRLVQNLLVPSATRSVCRPRARHTPVCEELEARTVPYTTDLTAGTFTLTYQASNETIVIGSSSTFISGSDTTSPAEDGFTFPVASVNRIVVVDSSAGTGQTLTFSTAGGSGFTLSNGLSVSGIDTVTFNQTVSSAGGSGAIDVNVSQNIAVNASVTTASGNLTLSANRQTTATAGTFVGVDINGATVQSTGIGVVTVSGRGGTTGNSTPGVSVRANGVVSGGSGAVGTVVDGVGGTAASGSLNHGVYLVGANSKITSGGGSVQVTGVGGNGNTTTFNSGVFLQGGTITAGGLEAVTVVGTGGAGVNSDNDGVSSSGTITSSGGDVSVTGTGGPVPDLGLGVGVGFRHLGVGVSAPGIITAGGMGNVTVFGTGATSSTSRLNHGVSVTSGTGATNITSSGGNVTVTGVAGGQGADADTNYGIELSGIISAGGAGTVTLAGTGGQGTASKQGNYGVVIPSFGGMVTSSGGAISVTGTRGENTAMDVFFDLSTNVPSKVASGGLGSVTITADTFGNAGVPIQAGTAGTGVAAVRPRTGGTKVDVGGADATGTLGLSTADLAAITAGALEIGSTAAGSLTVTTAVNRGTGTLKLFSGSSIAVSNSLTAAAVGLKSGGTVNITADIHGDFYLSASGVVSQSLSTIFGSVANVENTGAGAATSLNFVATPLSLAASGSGGTMLFNVSGSLQLVGAVAGLAGVTATRTGVTTGNGQVFLVASDTLTVSNNGTVVDTGTSSAGLDAVAVILANQARVVGLNHNIGAERLAITGGATVDGGNSNVTIRGHFVNRPINLGGDDSSSGAAFLGLSDSDLDAVTAGTLTIGRSDAAAIILTAAVGPANATALVLRTADSITTAGGSLTVKSGGATFTAAAAGTVSLTGANDFSAGPVRVSQAKDVTINNAVGTLTLGASTITGALAVSASGPVADSGPVTVGGAASFVAGGSVVLDEAATDFATISVNTSSANGAISLRDANGVTLGTGGLTAGGGTVTALGGAVVLTAANGIAGTLQVNLGATLAGSGTVTGNVSGAGAFAPGVGGPGKITVNGNFTPTGTLSLDVNPPAGAAGTDYDQFVVNGTVNVSGAAIALNGSASPPAVPVNQLATLIQNDLADATTAGSTPAQGATVTVNGNVYRVFYNGGDGNDVTLVYTGGLAQPTVYVSSGFTQHDGQTIVDADPTAAGNQGAIFGVNAFTSLAAATAGAAIIVNAGTYAEAVALTGTQTLQANGTVAINALSGPAGTGVVIGGTLTVGDASSATFAGAISGAGNLVKQGTGTLTLTGANSYAATAISNGTLQVGSGGTAGTLGTGAVTDNATLMFNRSDTLVVANAIGGTGSLVQAGSGTTTLTGANGYGTTTVSLGTLRVGNGGTMGTLGTGGVTNNGALVFDRTNALAVTSGITGSGTITQAGSGTTTLGGVNTASAVNVTGGRLTLAGAVAAPFLVTAPGILGGSGTITGNVSGGGTFAPGSSPGQITVNGAFTPTGTLAFEVNGTAATAGTDYDQFVVNGTVDLSGASLTFTGTASDVPTNTVVAVIANDGVDAVTPSTNPATGSVTINGMSFQLSYAGGTGNDVVLIAQDLGNPTVSSVTPSVATISAGASTFSITVVFSEAMNTTVNPTISFPVENPTGTLTFNAATSGWANGFTYVARYDMAGAGTLPNVDVRVAGAQDVSGNVQTTFTAADLFSIDTQNPVVQSVTPGFAPLTDAAVGSVFTVTVTYSEAMNTGVNPTVSFPVENPSAALTFDAGTSGWTSATTYVARYTIADANQTLADVDVRITGGVDLAGNAPAVFTAADLFDIDTQNPTVMSVTPSAATISGGASTFTLTVLFSESMDAGVNPMVSFPVENPTAVLTFNAGTSGWTNATTYVARYSVAGNLTLPNIDVRVTGAQNLSGNAQTVGNFANLFGIDTTAPTVSGISPNLPVVNTAAVGTTFRLTATYSEAMNTTVDPTVSFPVENPAAVLTFDAGASGWTSTTTYVAGYTVGGAAATLADVDVRVTGGVDLAGNAPAASTAADLIDIDTQNPTVSITGKPPALTNTAAASFTFAATDAGGVGTVEVDLDGGGFVAAAGTKDYAGLAEGTHTFTVRATDAGGNVAVSSYTWQIDRTSPQVAVGAPTVDKTSLTYLVTFTDANPGAITLSAATVTPGTAIVGGVTVTPAGGNSVTVTLTNVSGGGTVGFTLAAGATTDLAGNSSAVASSGAGAAVSTNDAPSVGNDTLAASVANAVRTIPVTVLLINDQPGAGEAGQALTIVAVGNAVGGTVTLQGSTVLFAPAPNFTGTASFDYTVQDNGTTNGFADPKTATGRASFAITAAPAVAGVPTVTAAATIEDTQTSSGLIVTPNAADGAAVSAFQISGIVGGQLFKSDGDTPINNGDFVSLAEGAAGLRFTPAADANTTAGGTFSFVAKGAFDATGAGLGAGTVANITVNAVDDAPSFTVAAGPTMSAAGQAPQTVAVFATAISNGPADEASQTLSFQVTADDPTLFRVQPAIDPATGTLTFTPAASALGEATITVRLRDSGGTVSAPIARRIALRPVNQTELPEFAGSPGQGGVGTATLFAGDGRPLLTSNPFPGVAGVGEIHTASGDVNGDGVTDLIAATGKGPRSQAAVIDGATQKILYTFTPFEESFTLGMNVAVGDVDRDGFADVGISAENGGGARVTIYSGRTGQVLMDFFGIEDVNFRGGSTLAFGDVDGDGFADLVSGAGIGGGPRIAIWSGATLFGGQAPTRLVPDFFVFEPTLRDGTYVTTGDVNGDGRSDLVFGAGRIGAPRVFAVDAKALLDSPGSTFTPLVNFFAADPTLRKGVRVVVKDTNADRKADLIAVAPTGVTDLVTLYPSQSIATGAPSGGTSLDDLFEADMGIYVG</sequence>
<dbReference type="InterPro" id="IPR013783">
    <property type="entry name" value="Ig-like_fold"/>
</dbReference>
<dbReference type="Gene3D" id="2.60.40.3440">
    <property type="match status" value="1"/>
</dbReference>
<dbReference type="KEGG" id="lrs:PX52LOC_07829"/>
<evidence type="ECO:0000256" key="2">
    <source>
        <dbReference type="SAM" id="MobiDB-lite"/>
    </source>
</evidence>
<dbReference type="OrthoDB" id="221146at2"/>
<organism evidence="4 5">
    <name type="scientific">Limnoglobus roseus</name>
    <dbReference type="NCBI Taxonomy" id="2598579"/>
    <lineage>
        <taxon>Bacteria</taxon>
        <taxon>Pseudomonadati</taxon>
        <taxon>Planctomycetota</taxon>
        <taxon>Planctomycetia</taxon>
        <taxon>Gemmatales</taxon>
        <taxon>Gemmataceae</taxon>
        <taxon>Limnoglobus</taxon>
    </lineage>
</organism>
<keyword evidence="5" id="KW-1185">Reference proteome</keyword>
<dbReference type="EMBL" id="CP042425">
    <property type="protein sequence ID" value="QEL20720.1"/>
    <property type="molecule type" value="Genomic_DNA"/>
</dbReference>
<evidence type="ECO:0000313" key="5">
    <source>
        <dbReference type="Proteomes" id="UP000324974"/>
    </source>
</evidence>
<gene>
    <name evidence="4" type="ORF">PX52LOC_07829</name>
</gene>
<name>A0A5C1ANZ7_9BACT</name>
<evidence type="ECO:0000256" key="1">
    <source>
        <dbReference type="ARBA" id="ARBA00022729"/>
    </source>
</evidence>
<accession>A0A5C1ANZ7</accession>
<feature type="region of interest" description="Disordered" evidence="2">
    <location>
        <begin position="316"/>
        <end position="337"/>
    </location>
</feature>
<proteinExistence type="predicted"/>
<keyword evidence="1" id="KW-0732">Signal</keyword>
<dbReference type="SUPFAM" id="SSF69318">
    <property type="entry name" value="Integrin alpha N-terminal domain"/>
    <property type="match status" value="1"/>
</dbReference>
<dbReference type="Pfam" id="PF12951">
    <property type="entry name" value="PATR"/>
    <property type="match status" value="2"/>
</dbReference>